<dbReference type="RefSeq" id="WP_091266057.1">
    <property type="nucleotide sequence ID" value="NZ_FMCS01000007.1"/>
</dbReference>
<dbReference type="PANTHER" id="PTHR43460:SF1">
    <property type="entry name" value="METHYLTRANSFERASE TYPE 11 DOMAIN-CONTAINING PROTEIN"/>
    <property type="match status" value="1"/>
</dbReference>
<dbReference type="InterPro" id="IPR013216">
    <property type="entry name" value="Methyltransf_11"/>
</dbReference>
<sequence>MDTERDADELLAEGAAAPVEGWDFSWLAGRATEERPPWGYSRLVGARMATVRAALDIDTGGGEVLAEVPAPPPLLVATEAWPPNVPVARRNLRRIGAAVVQVADRPPLPFRDATFDLVVSRHPVDTWWDEIARVLRPGGSYLSQQIGAGTVRELSEAVLGPLPPPASRRPEQAVAAAEAAGLTVVDLRTATLRTVFHDVGAVVWFLRKVVWTVPGFTVDRYRAELRRLHERIRAEGPFVAHAQRFLIEARRP</sequence>
<dbReference type="AlphaFoldDB" id="A0A1C4Y4L5"/>
<evidence type="ECO:0000313" key="3">
    <source>
        <dbReference type="Proteomes" id="UP000199629"/>
    </source>
</evidence>
<organism evidence="2 3">
    <name type="scientific">Micromonospora chaiyaphumensis</name>
    <dbReference type="NCBI Taxonomy" id="307119"/>
    <lineage>
        <taxon>Bacteria</taxon>
        <taxon>Bacillati</taxon>
        <taxon>Actinomycetota</taxon>
        <taxon>Actinomycetes</taxon>
        <taxon>Micromonosporales</taxon>
        <taxon>Micromonosporaceae</taxon>
        <taxon>Micromonospora</taxon>
    </lineage>
</organism>
<accession>A0A1C4Y4L5</accession>
<gene>
    <name evidence="2" type="ORF">GA0070214_107161</name>
</gene>
<dbReference type="InterPro" id="IPR052939">
    <property type="entry name" value="23S_rRNA_MeTrnsfrase_RlmA"/>
</dbReference>
<proteinExistence type="predicted"/>
<reference evidence="3" key="1">
    <citation type="submission" date="2016-06" db="EMBL/GenBank/DDBJ databases">
        <authorList>
            <person name="Varghese N."/>
            <person name="Submissions Spin"/>
        </authorList>
    </citation>
    <scope>NUCLEOTIDE SEQUENCE [LARGE SCALE GENOMIC DNA]</scope>
    <source>
        <strain evidence="3">DSM 45246</strain>
    </source>
</reference>
<name>A0A1C4Y4L5_9ACTN</name>
<keyword evidence="2" id="KW-0808">Transferase</keyword>
<dbReference type="EMBL" id="FMCS01000007">
    <property type="protein sequence ID" value="SCF15677.1"/>
    <property type="molecule type" value="Genomic_DNA"/>
</dbReference>
<dbReference type="Proteomes" id="UP000199629">
    <property type="component" value="Unassembled WGS sequence"/>
</dbReference>
<protein>
    <submittedName>
        <fullName evidence="2">Methyltransferase domain-containing protein</fullName>
    </submittedName>
</protein>
<dbReference type="Gene3D" id="3.40.50.150">
    <property type="entry name" value="Vaccinia Virus protein VP39"/>
    <property type="match status" value="1"/>
</dbReference>
<keyword evidence="2" id="KW-0489">Methyltransferase</keyword>
<feature type="domain" description="Methyltransferase type 11" evidence="1">
    <location>
        <begin position="55"/>
        <end position="141"/>
    </location>
</feature>
<dbReference type="PANTHER" id="PTHR43460">
    <property type="entry name" value="METHYLTRANSFERASE"/>
    <property type="match status" value="1"/>
</dbReference>
<evidence type="ECO:0000313" key="2">
    <source>
        <dbReference type="EMBL" id="SCF15677.1"/>
    </source>
</evidence>
<dbReference type="Pfam" id="PF08241">
    <property type="entry name" value="Methyltransf_11"/>
    <property type="match status" value="1"/>
</dbReference>
<dbReference type="InterPro" id="IPR029063">
    <property type="entry name" value="SAM-dependent_MTases_sf"/>
</dbReference>
<dbReference type="SUPFAM" id="SSF53335">
    <property type="entry name" value="S-adenosyl-L-methionine-dependent methyltransferases"/>
    <property type="match status" value="1"/>
</dbReference>
<dbReference type="GO" id="GO:0008757">
    <property type="term" value="F:S-adenosylmethionine-dependent methyltransferase activity"/>
    <property type="evidence" value="ECO:0007669"/>
    <property type="project" value="InterPro"/>
</dbReference>
<dbReference type="CDD" id="cd02440">
    <property type="entry name" value="AdoMet_MTases"/>
    <property type="match status" value="1"/>
</dbReference>
<dbReference type="GO" id="GO:0032259">
    <property type="term" value="P:methylation"/>
    <property type="evidence" value="ECO:0007669"/>
    <property type="project" value="UniProtKB-KW"/>
</dbReference>
<evidence type="ECO:0000259" key="1">
    <source>
        <dbReference type="Pfam" id="PF08241"/>
    </source>
</evidence>
<keyword evidence="3" id="KW-1185">Reference proteome</keyword>